<organism evidence="1 2">
    <name type="scientific">Friedmanniomyces endolithicus</name>
    <dbReference type="NCBI Taxonomy" id="329885"/>
    <lineage>
        <taxon>Eukaryota</taxon>
        <taxon>Fungi</taxon>
        <taxon>Dikarya</taxon>
        <taxon>Ascomycota</taxon>
        <taxon>Pezizomycotina</taxon>
        <taxon>Dothideomycetes</taxon>
        <taxon>Dothideomycetidae</taxon>
        <taxon>Mycosphaerellales</taxon>
        <taxon>Teratosphaeriaceae</taxon>
        <taxon>Friedmanniomyces</taxon>
    </lineage>
</organism>
<dbReference type="Proteomes" id="UP001175353">
    <property type="component" value="Unassembled WGS sequence"/>
</dbReference>
<dbReference type="Gene3D" id="3.40.50.150">
    <property type="entry name" value="Vaccinia Virus protein VP39"/>
    <property type="match status" value="1"/>
</dbReference>
<evidence type="ECO:0008006" key="3">
    <source>
        <dbReference type="Google" id="ProtNLM"/>
    </source>
</evidence>
<reference evidence="1" key="1">
    <citation type="submission" date="2023-06" db="EMBL/GenBank/DDBJ databases">
        <title>Black Yeasts Isolated from many extreme environments.</title>
        <authorList>
            <person name="Coleine C."/>
            <person name="Stajich J.E."/>
            <person name="Selbmann L."/>
        </authorList>
    </citation>
    <scope>NUCLEOTIDE SEQUENCE</scope>
    <source>
        <strain evidence="1">CCFEE 5200</strain>
    </source>
</reference>
<accession>A0AAN6K3R7</accession>
<sequence>MMEVYPDQIHVVGIDIERVHPAWLQSRHENLELLFPVDYNDSVWGGLTPASFDYLHMDNLSASVADWSALLRTASRYLKPCTGRIELVLLDWTPRSYTTDPTDFPRSALRMRDWYDDLKTATSHLGFPIAYRADTGGLLQSAGFVDVCEEVIRIPLCKNMGTQYEEEIAMWFRAGMSDPAAQAYQGMAMQPFTQVLGYTPERVFEVCELVARIPWHGEVRLYHDLHIWTARKPAL</sequence>
<keyword evidence="2" id="KW-1185">Reference proteome</keyword>
<evidence type="ECO:0000313" key="1">
    <source>
        <dbReference type="EMBL" id="KAK0960009.1"/>
    </source>
</evidence>
<dbReference type="InterPro" id="IPR029063">
    <property type="entry name" value="SAM-dependent_MTases_sf"/>
</dbReference>
<proteinExistence type="predicted"/>
<evidence type="ECO:0000313" key="2">
    <source>
        <dbReference type="Proteomes" id="UP001175353"/>
    </source>
</evidence>
<protein>
    <recommendedName>
        <fullName evidence="3">Methyltransferase domain-containing protein</fullName>
    </recommendedName>
</protein>
<dbReference type="EMBL" id="JAUJLE010000340">
    <property type="protein sequence ID" value="KAK0960009.1"/>
    <property type="molecule type" value="Genomic_DNA"/>
</dbReference>
<name>A0AAN6K3R7_9PEZI</name>
<comment type="caution">
    <text evidence="1">The sequence shown here is derived from an EMBL/GenBank/DDBJ whole genome shotgun (WGS) entry which is preliminary data.</text>
</comment>
<dbReference type="AlphaFoldDB" id="A0AAN6K3R7"/>
<dbReference type="SUPFAM" id="SSF53335">
    <property type="entry name" value="S-adenosyl-L-methionine-dependent methyltransferases"/>
    <property type="match status" value="1"/>
</dbReference>
<gene>
    <name evidence="1" type="ORF">LTR91_020546</name>
</gene>